<name>A0ABR9XMZ2_9SPHI</name>
<evidence type="ECO:0000313" key="2">
    <source>
        <dbReference type="EMBL" id="MBE9668591.1"/>
    </source>
</evidence>
<gene>
    <name evidence="2" type="ORF">IRJ18_19635</name>
</gene>
<proteinExistence type="predicted"/>
<keyword evidence="3" id="KW-1185">Reference proteome</keyword>
<keyword evidence="1" id="KW-0732">Signal</keyword>
<dbReference type="Proteomes" id="UP000632774">
    <property type="component" value="Unassembled WGS sequence"/>
</dbReference>
<accession>A0ABR9XMZ2</accession>
<dbReference type="RefSeq" id="WP_194107986.1">
    <property type="nucleotide sequence ID" value="NZ_JADFFM010000002.1"/>
</dbReference>
<feature type="signal peptide" evidence="1">
    <location>
        <begin position="1"/>
        <end position="19"/>
    </location>
</feature>
<protein>
    <submittedName>
        <fullName evidence="2">Uncharacterized protein</fullName>
    </submittedName>
</protein>
<evidence type="ECO:0000313" key="3">
    <source>
        <dbReference type="Proteomes" id="UP000632774"/>
    </source>
</evidence>
<reference evidence="2 3" key="1">
    <citation type="submission" date="2020-10" db="EMBL/GenBank/DDBJ databases">
        <title>Mucilaginibacter mali sp. nov., isolated from rhizosphere soil of apple orchard.</title>
        <authorList>
            <person name="Lee J.-S."/>
            <person name="Kim H.S."/>
            <person name="Kim J.-S."/>
        </authorList>
    </citation>
    <scope>NUCLEOTIDE SEQUENCE [LARGE SCALE GENOMIC DNA]</scope>
    <source>
        <strain evidence="2 3">KCTC 23157</strain>
    </source>
</reference>
<evidence type="ECO:0000256" key="1">
    <source>
        <dbReference type="SAM" id="SignalP"/>
    </source>
</evidence>
<comment type="caution">
    <text evidence="2">The sequence shown here is derived from an EMBL/GenBank/DDBJ whole genome shotgun (WGS) entry which is preliminary data.</text>
</comment>
<feature type="chain" id="PRO_5046030079" evidence="1">
    <location>
        <begin position="20"/>
        <end position="175"/>
    </location>
</feature>
<sequence>MKRTLVILLLLLAGTNLFAQQAKIKALAQQMATATVKGDFKTVIAHTDPETVKKAGGPDAMLKVVTNMFAQLKKSGMTIRSATAGNPGPVLQAGNKRFCAVPETVAMAVPANNMTPKGVYTAQSTLLAVSTDNGANWYFVNSGSMSDEALYKLYPEVKGKISLPKQTPPQFTPEQ</sequence>
<organism evidence="2 3">
    <name type="scientific">Mucilaginibacter boryungensis</name>
    <dbReference type="NCBI Taxonomy" id="768480"/>
    <lineage>
        <taxon>Bacteria</taxon>
        <taxon>Pseudomonadati</taxon>
        <taxon>Bacteroidota</taxon>
        <taxon>Sphingobacteriia</taxon>
        <taxon>Sphingobacteriales</taxon>
        <taxon>Sphingobacteriaceae</taxon>
        <taxon>Mucilaginibacter</taxon>
    </lineage>
</organism>
<dbReference type="EMBL" id="JADFFM010000002">
    <property type="protein sequence ID" value="MBE9668591.1"/>
    <property type="molecule type" value="Genomic_DNA"/>
</dbReference>